<dbReference type="EMBL" id="OGTP01000032">
    <property type="protein sequence ID" value="SPB18548.1"/>
    <property type="molecule type" value="Genomic_DNA"/>
</dbReference>
<feature type="region of interest" description="Disordered" evidence="1">
    <location>
        <begin position="91"/>
        <end position="115"/>
    </location>
</feature>
<sequence length="179" mass="18327">MATKTTASAAKKTTSKAAAKTAVTKATNAPTKASRTAAAKATTKPRTAATKPAAKPVETKVTPTRSRISAKAALAEGRAFIEADKQAALASAESATPVSAPPATTESKRSVSRENSAQARVVAMLCTPEGATLDAIMSATGWQAHTVRGFVSGTAKKKLGLTIESARIESKRTYRVVGA</sequence>
<evidence type="ECO:0000313" key="3">
    <source>
        <dbReference type="Proteomes" id="UP000238169"/>
    </source>
</evidence>
<dbReference type="Proteomes" id="UP000238169">
    <property type="component" value="Unassembled WGS sequence"/>
</dbReference>
<dbReference type="Pfam" id="PF11994">
    <property type="entry name" value="DUF3489"/>
    <property type="match status" value="1"/>
</dbReference>
<evidence type="ECO:0000256" key="1">
    <source>
        <dbReference type="SAM" id="MobiDB-lite"/>
    </source>
</evidence>
<feature type="compositionally biased region" description="Low complexity" evidence="1">
    <location>
        <begin position="1"/>
        <end position="56"/>
    </location>
</feature>
<evidence type="ECO:0008006" key="4">
    <source>
        <dbReference type="Google" id="ProtNLM"/>
    </source>
</evidence>
<organism evidence="2 3">
    <name type="scientific">Caballeronia novacaledonica</name>
    <dbReference type="NCBI Taxonomy" id="1544861"/>
    <lineage>
        <taxon>Bacteria</taxon>
        <taxon>Pseudomonadati</taxon>
        <taxon>Pseudomonadota</taxon>
        <taxon>Betaproteobacteria</taxon>
        <taxon>Burkholderiales</taxon>
        <taxon>Burkholderiaceae</taxon>
        <taxon>Caballeronia</taxon>
    </lineage>
</organism>
<feature type="compositionally biased region" description="Polar residues" evidence="1">
    <location>
        <begin position="93"/>
        <end position="105"/>
    </location>
</feature>
<name>A0A2U3IEA2_9BURK</name>
<proteinExistence type="predicted"/>
<accession>A0A2U3IEA2</accession>
<dbReference type="InterPro" id="IPR021880">
    <property type="entry name" value="DUF3489"/>
</dbReference>
<dbReference type="OrthoDB" id="6057673at2"/>
<keyword evidence="3" id="KW-1185">Reference proteome</keyword>
<feature type="region of interest" description="Disordered" evidence="1">
    <location>
        <begin position="1"/>
        <end position="67"/>
    </location>
</feature>
<gene>
    <name evidence="2" type="ORF">NOV72_05748</name>
</gene>
<dbReference type="AlphaFoldDB" id="A0A2U3IEA2"/>
<protein>
    <recommendedName>
        <fullName evidence="4">DUF3489 domain-containing protein</fullName>
    </recommendedName>
</protein>
<reference evidence="3" key="1">
    <citation type="submission" date="2018-01" db="EMBL/GenBank/DDBJ databases">
        <authorList>
            <person name="Peeters C."/>
        </authorList>
    </citation>
    <scope>NUCLEOTIDE SEQUENCE [LARGE SCALE GENOMIC DNA]</scope>
</reference>
<evidence type="ECO:0000313" key="2">
    <source>
        <dbReference type="EMBL" id="SPB18548.1"/>
    </source>
</evidence>
<dbReference type="RefSeq" id="WP_106857996.1">
    <property type="nucleotide sequence ID" value="NZ_OGTP01000032.1"/>
</dbReference>